<sequence length="921" mass="107901">MNQLITNNQNSNFYNHLTKLLLECNSFIFNVAFINYSGVQLLLNCLEELKKKGIKGKILSSTYLNFTEVEALKKLQEFENIELKIYDCTNKGFHAKAYIFEFEEEYKILLGSSNITSSAFKTNIEWNIKSISKKNEEFSTNILQEFKTLWEDSFFVTKDFLQQYGQYKLKTKVENFVYEKELKINSMQKQALEKLDFFRRKKETKALAIAATGTGKTYLAAFDVKAFSPKKMLFIVHRENILQKAKKSFEAVIKNIECGFFTGNKKEQKASYLFATVQTLSANYKKFSKEEFDYIIYDEAHHITSPSYEKITNYFKPKFSLGLTATPNRMDGNSIYEVFDDNIACDIRLNEALENNLVVPFHYYGVTDIKEIDYESVDLKDIVLLSKLLMVNKRVDFIIQKLNFYGNSGDKRRVLGFCASKEHAKFMSDEFNKKGIVSAFLTSEDSVLKREKIIKELENEKNSLEVVFSVDIFNEGVDIPSVNTVLMLRPTNSPIVFIQQLGRGLRKYKSKEFLTIIDFIGNHKKAFLIALALCGNKILDKESIKFSLLNNFADFANAHIVIDEISKQRVLEQINSENLSSFKYLKSRYFEFKALLGNKVPKIEDFINYDEFISPVPFILESKSYIEFLQKVEKTEELKELCSDENFLKAVRFIDFYLPLRRVYEFVILKYLLSNECCSLEKAFKILDKYLNRVDKETIKHSFSYLNQEFFDSSQKKRFLKLVFWENEELKRTQEFEKLLENKDKKNIIENSLNYGILTYEKSFGSFDFGLPFLKLYEKYNMQEIALLSNFDKIHSSFRGSGFLKFKDDFFLFITLEKDKFAKGSHYENNFLSKDCFTFISKPKMSQDKGDGKRLINNKKEKAKLHIFVRKFSHVDKKVQKFLYLGLANCIKYEGNQPIKTWLKLEKPLNNKIYEEFTKII</sequence>
<dbReference type="Gene3D" id="3.40.50.300">
    <property type="entry name" value="P-loop containing nucleotide triphosphate hydrolases"/>
    <property type="match status" value="2"/>
</dbReference>
<dbReference type="Pfam" id="PF04851">
    <property type="entry name" value="ResIII"/>
    <property type="match status" value="1"/>
</dbReference>
<dbReference type="GO" id="GO:0005829">
    <property type="term" value="C:cytosol"/>
    <property type="evidence" value="ECO:0007669"/>
    <property type="project" value="TreeGrafter"/>
</dbReference>
<keyword evidence="3" id="KW-0347">Helicase</keyword>
<dbReference type="InterPro" id="IPR021835">
    <property type="entry name" value="DUF3427"/>
</dbReference>
<reference evidence="3 4" key="1">
    <citation type="submission" date="2017-10" db="EMBL/GenBank/DDBJ databases">
        <title>Genomics of the genus Arcobacter.</title>
        <authorList>
            <person name="Perez-Cataluna A."/>
            <person name="Figueras M.J."/>
        </authorList>
    </citation>
    <scope>NUCLEOTIDE SEQUENCE [LARGE SCALE GENOMIC DNA]</scope>
    <source>
        <strain evidence="3 4">DSM 24636</strain>
    </source>
</reference>
<dbReference type="InterPro" id="IPR001650">
    <property type="entry name" value="Helicase_C-like"/>
</dbReference>
<dbReference type="SMART" id="SM00490">
    <property type="entry name" value="HELICc"/>
    <property type="match status" value="1"/>
</dbReference>
<dbReference type="PROSITE" id="PS51194">
    <property type="entry name" value="HELICASE_CTER"/>
    <property type="match status" value="1"/>
</dbReference>
<dbReference type="GO" id="GO:0005524">
    <property type="term" value="F:ATP binding"/>
    <property type="evidence" value="ECO:0007669"/>
    <property type="project" value="InterPro"/>
</dbReference>
<name>A0A4Q0Y2A2_9BACT</name>
<accession>A0A4Q0Y2A2</accession>
<dbReference type="CDD" id="cd18032">
    <property type="entry name" value="DEXHc_RE_I_III_res"/>
    <property type="match status" value="1"/>
</dbReference>
<dbReference type="Proteomes" id="UP000290191">
    <property type="component" value="Unassembled WGS sequence"/>
</dbReference>
<dbReference type="InterPro" id="IPR050742">
    <property type="entry name" value="Helicase_Restrict-Modif_Enz"/>
</dbReference>
<dbReference type="InterPro" id="IPR006935">
    <property type="entry name" value="Helicase/UvrB_N"/>
</dbReference>
<dbReference type="SUPFAM" id="SSF52540">
    <property type="entry name" value="P-loop containing nucleoside triphosphate hydrolases"/>
    <property type="match status" value="1"/>
</dbReference>
<dbReference type="CDD" id="cd18799">
    <property type="entry name" value="SF2_C_EcoAI-like"/>
    <property type="match status" value="1"/>
</dbReference>
<proteinExistence type="predicted"/>
<dbReference type="GO" id="GO:0016787">
    <property type="term" value="F:hydrolase activity"/>
    <property type="evidence" value="ECO:0007669"/>
    <property type="project" value="InterPro"/>
</dbReference>
<dbReference type="GO" id="GO:0003677">
    <property type="term" value="F:DNA binding"/>
    <property type="evidence" value="ECO:0007669"/>
    <property type="project" value="InterPro"/>
</dbReference>
<dbReference type="OrthoDB" id="9804086at2"/>
<keyword evidence="3" id="KW-0547">Nucleotide-binding</keyword>
<dbReference type="SMART" id="SM00487">
    <property type="entry name" value="DEXDc"/>
    <property type="match status" value="1"/>
</dbReference>
<feature type="domain" description="Helicase ATP-binding" evidence="1">
    <location>
        <begin position="197"/>
        <end position="345"/>
    </location>
</feature>
<dbReference type="Pfam" id="PF00271">
    <property type="entry name" value="Helicase_C"/>
    <property type="match status" value="1"/>
</dbReference>
<evidence type="ECO:0000313" key="3">
    <source>
        <dbReference type="EMBL" id="RXJ64246.1"/>
    </source>
</evidence>
<dbReference type="Pfam" id="PF11907">
    <property type="entry name" value="DUF3427"/>
    <property type="match status" value="1"/>
</dbReference>
<dbReference type="RefSeq" id="WP_129081495.1">
    <property type="nucleotide sequence ID" value="NZ_CP041070.1"/>
</dbReference>
<dbReference type="AlphaFoldDB" id="A0A4Q0Y2A2"/>
<evidence type="ECO:0000259" key="2">
    <source>
        <dbReference type="PROSITE" id="PS51194"/>
    </source>
</evidence>
<gene>
    <name evidence="3" type="ORF">CRV06_04390</name>
</gene>
<dbReference type="EMBL" id="PDKO01000002">
    <property type="protein sequence ID" value="RXJ64246.1"/>
    <property type="molecule type" value="Genomic_DNA"/>
</dbReference>
<dbReference type="PANTHER" id="PTHR47396:SF1">
    <property type="entry name" value="ATP-DEPENDENT HELICASE IRC3-RELATED"/>
    <property type="match status" value="1"/>
</dbReference>
<dbReference type="InterPro" id="IPR027417">
    <property type="entry name" value="P-loop_NTPase"/>
</dbReference>
<dbReference type="STRING" id="877500.GCA_000935065_01381"/>
<dbReference type="SUPFAM" id="SSF56024">
    <property type="entry name" value="Phospholipase D/nuclease"/>
    <property type="match status" value="1"/>
</dbReference>
<dbReference type="PROSITE" id="PS51192">
    <property type="entry name" value="HELICASE_ATP_BIND_1"/>
    <property type="match status" value="1"/>
</dbReference>
<dbReference type="InterPro" id="IPR014001">
    <property type="entry name" value="Helicase_ATP-bd"/>
</dbReference>
<keyword evidence="3" id="KW-0067">ATP-binding</keyword>
<evidence type="ECO:0000259" key="1">
    <source>
        <dbReference type="PROSITE" id="PS51192"/>
    </source>
</evidence>
<dbReference type="Gene3D" id="3.30.870.10">
    <property type="entry name" value="Endonuclease Chain A"/>
    <property type="match status" value="1"/>
</dbReference>
<organism evidence="3 4">
    <name type="scientific">Halarcobacter anaerophilus</name>
    <dbReference type="NCBI Taxonomy" id="877500"/>
    <lineage>
        <taxon>Bacteria</taxon>
        <taxon>Pseudomonadati</taxon>
        <taxon>Campylobacterota</taxon>
        <taxon>Epsilonproteobacteria</taxon>
        <taxon>Campylobacterales</taxon>
        <taxon>Arcobacteraceae</taxon>
        <taxon>Halarcobacter</taxon>
    </lineage>
</organism>
<comment type="caution">
    <text evidence="3">The sequence shown here is derived from an EMBL/GenBank/DDBJ whole genome shotgun (WGS) entry which is preliminary data.</text>
</comment>
<evidence type="ECO:0000313" key="4">
    <source>
        <dbReference type="Proteomes" id="UP000290191"/>
    </source>
</evidence>
<dbReference type="InterPro" id="IPR025202">
    <property type="entry name" value="PLD-like_dom"/>
</dbReference>
<dbReference type="GO" id="GO:0004386">
    <property type="term" value="F:helicase activity"/>
    <property type="evidence" value="ECO:0007669"/>
    <property type="project" value="UniProtKB-KW"/>
</dbReference>
<protein>
    <submittedName>
        <fullName evidence="3">DNA repair helicase</fullName>
    </submittedName>
</protein>
<dbReference type="Pfam" id="PF26350">
    <property type="entry name" value="DUF8090"/>
    <property type="match status" value="1"/>
</dbReference>
<dbReference type="InterPro" id="IPR058403">
    <property type="entry name" value="DUF8090"/>
</dbReference>
<dbReference type="Pfam" id="PF13091">
    <property type="entry name" value="PLDc_2"/>
    <property type="match status" value="1"/>
</dbReference>
<dbReference type="PANTHER" id="PTHR47396">
    <property type="entry name" value="TYPE I RESTRICTION ENZYME ECOKI R PROTEIN"/>
    <property type="match status" value="1"/>
</dbReference>
<keyword evidence="3" id="KW-0378">Hydrolase</keyword>
<keyword evidence="4" id="KW-1185">Reference proteome</keyword>
<feature type="domain" description="Helicase C-terminal" evidence="2">
    <location>
        <begin position="397"/>
        <end position="552"/>
    </location>
</feature>